<accession>A0A482W166</accession>
<dbReference type="EMBL" id="QDEB01040058">
    <property type="protein sequence ID" value="RZC38786.1"/>
    <property type="molecule type" value="Genomic_DNA"/>
</dbReference>
<keyword evidence="12" id="KW-0472">Membrane</keyword>
<dbReference type="InterPro" id="IPR001128">
    <property type="entry name" value="Cyt_P450"/>
</dbReference>
<dbReference type="Gene3D" id="1.10.630.10">
    <property type="entry name" value="Cytochrome P450"/>
    <property type="match status" value="1"/>
</dbReference>
<dbReference type="GO" id="GO:0016705">
    <property type="term" value="F:oxidoreductase activity, acting on paired donors, with incorporation or reduction of molecular oxygen"/>
    <property type="evidence" value="ECO:0007669"/>
    <property type="project" value="InterPro"/>
</dbReference>
<evidence type="ECO:0000256" key="12">
    <source>
        <dbReference type="ARBA" id="ARBA00023136"/>
    </source>
</evidence>
<dbReference type="Pfam" id="PF00067">
    <property type="entry name" value="p450"/>
    <property type="match status" value="1"/>
</dbReference>
<keyword evidence="8" id="KW-0492">Microsome</keyword>
<dbReference type="GO" id="GO:0005789">
    <property type="term" value="C:endoplasmic reticulum membrane"/>
    <property type="evidence" value="ECO:0007669"/>
    <property type="project" value="UniProtKB-SubCell"/>
</dbReference>
<keyword evidence="7" id="KW-0256">Endoplasmic reticulum</keyword>
<comment type="similarity">
    <text evidence="4 14">Belongs to the cytochrome P450 family.</text>
</comment>
<evidence type="ECO:0000313" key="15">
    <source>
        <dbReference type="EMBL" id="RZC38786.1"/>
    </source>
</evidence>
<keyword evidence="16" id="KW-1185">Reference proteome</keyword>
<reference evidence="15 16" key="1">
    <citation type="submission" date="2017-03" db="EMBL/GenBank/DDBJ databases">
        <title>Genome of the blue death feigning beetle - Asbolus verrucosus.</title>
        <authorList>
            <person name="Rider S.D."/>
        </authorList>
    </citation>
    <scope>NUCLEOTIDE SEQUENCE [LARGE SCALE GENOMIC DNA]</scope>
    <source>
        <strain evidence="15">Butters</strain>
        <tissue evidence="15">Head and leg muscle</tissue>
    </source>
</reference>
<dbReference type="FunFam" id="1.10.630.10:FF:000182">
    <property type="entry name" value="Cytochrome P450 3A4"/>
    <property type="match status" value="1"/>
</dbReference>
<comment type="subcellular location">
    <subcellularLocation>
        <location evidence="3">Endoplasmic reticulum membrane</location>
        <topology evidence="3">Peripheral membrane protein</topology>
    </subcellularLocation>
    <subcellularLocation>
        <location evidence="2">Microsome membrane</location>
        <topology evidence="2">Peripheral membrane protein</topology>
    </subcellularLocation>
</comment>
<dbReference type="GO" id="GO:0004497">
    <property type="term" value="F:monooxygenase activity"/>
    <property type="evidence" value="ECO:0007669"/>
    <property type="project" value="UniProtKB-KW"/>
</dbReference>
<gene>
    <name evidence="15" type="ORF">BDFB_014456</name>
</gene>
<evidence type="ECO:0000313" key="16">
    <source>
        <dbReference type="Proteomes" id="UP000292052"/>
    </source>
</evidence>
<dbReference type="PROSITE" id="PS00086">
    <property type="entry name" value="CYTOCHROME_P450"/>
    <property type="match status" value="1"/>
</dbReference>
<evidence type="ECO:0000256" key="5">
    <source>
        <dbReference type="ARBA" id="ARBA00022617"/>
    </source>
</evidence>
<name>A0A482W166_ASBVE</name>
<evidence type="ECO:0000256" key="9">
    <source>
        <dbReference type="ARBA" id="ARBA00023002"/>
    </source>
</evidence>
<dbReference type="PRINTS" id="PR00463">
    <property type="entry name" value="EP450I"/>
</dbReference>
<evidence type="ECO:0000256" key="3">
    <source>
        <dbReference type="ARBA" id="ARBA00004406"/>
    </source>
</evidence>
<dbReference type="InterPro" id="IPR050476">
    <property type="entry name" value="Insect_CytP450_Detox"/>
</dbReference>
<sequence length="239" mass="27602">TVSYREEKNYTRNDFLQLLIDLKGSEDGLTMNDVAAQSFVFFLAGFETSSTLMTFTLYELARNQDIQQRLRDEINTVLAKHDGKITYDSIQEMKYMNQVIDESLRMYPPASLTNRKCVKDYKVPDDDITIEKGTSVIIPILGIHYDEEYYPNPEKFDPERFTEENKNSRHPYAHLPFGEGPRNCIGMRFGLMQAKVGLTSMIRNFQFTVSRKTKEPLKMQVNSVILAAEGDVWLDAQKI</sequence>
<dbReference type="GO" id="GO:0020037">
    <property type="term" value="F:heme binding"/>
    <property type="evidence" value="ECO:0007669"/>
    <property type="project" value="InterPro"/>
</dbReference>
<dbReference type="Proteomes" id="UP000292052">
    <property type="component" value="Unassembled WGS sequence"/>
</dbReference>
<dbReference type="AlphaFoldDB" id="A0A482W166"/>
<comment type="caution">
    <text evidence="15">The sequence shown here is derived from an EMBL/GenBank/DDBJ whole genome shotgun (WGS) entry which is preliminary data.</text>
</comment>
<keyword evidence="11 14" id="KW-0503">Monooxygenase</keyword>
<feature type="binding site" description="axial binding residue" evidence="13">
    <location>
        <position position="184"/>
    </location>
    <ligand>
        <name>heme</name>
        <dbReference type="ChEBI" id="CHEBI:30413"/>
    </ligand>
    <ligandPart>
        <name>Fe</name>
        <dbReference type="ChEBI" id="CHEBI:18248"/>
    </ligandPart>
</feature>
<keyword evidence="6 13" id="KW-0479">Metal-binding</keyword>
<dbReference type="SUPFAM" id="SSF48264">
    <property type="entry name" value="Cytochrome P450"/>
    <property type="match status" value="1"/>
</dbReference>
<evidence type="ECO:0000256" key="6">
    <source>
        <dbReference type="ARBA" id="ARBA00022723"/>
    </source>
</evidence>
<comment type="cofactor">
    <cofactor evidence="1 13">
        <name>heme</name>
        <dbReference type="ChEBI" id="CHEBI:30413"/>
    </cofactor>
</comment>
<evidence type="ECO:0000256" key="2">
    <source>
        <dbReference type="ARBA" id="ARBA00004174"/>
    </source>
</evidence>
<evidence type="ECO:0000256" key="4">
    <source>
        <dbReference type="ARBA" id="ARBA00010617"/>
    </source>
</evidence>
<evidence type="ECO:0000256" key="1">
    <source>
        <dbReference type="ARBA" id="ARBA00001971"/>
    </source>
</evidence>
<dbReference type="GO" id="GO:0005506">
    <property type="term" value="F:iron ion binding"/>
    <property type="evidence" value="ECO:0007669"/>
    <property type="project" value="InterPro"/>
</dbReference>
<evidence type="ECO:0000256" key="11">
    <source>
        <dbReference type="ARBA" id="ARBA00023033"/>
    </source>
</evidence>
<protein>
    <submittedName>
        <fullName evidence="15">p450 domain containing protein</fullName>
    </submittedName>
</protein>
<keyword evidence="5 13" id="KW-0349">Heme</keyword>
<evidence type="ECO:0000256" key="13">
    <source>
        <dbReference type="PIRSR" id="PIRSR602401-1"/>
    </source>
</evidence>
<organism evidence="15 16">
    <name type="scientific">Asbolus verrucosus</name>
    <name type="common">Desert ironclad beetle</name>
    <dbReference type="NCBI Taxonomy" id="1661398"/>
    <lineage>
        <taxon>Eukaryota</taxon>
        <taxon>Metazoa</taxon>
        <taxon>Ecdysozoa</taxon>
        <taxon>Arthropoda</taxon>
        <taxon>Hexapoda</taxon>
        <taxon>Insecta</taxon>
        <taxon>Pterygota</taxon>
        <taxon>Neoptera</taxon>
        <taxon>Endopterygota</taxon>
        <taxon>Coleoptera</taxon>
        <taxon>Polyphaga</taxon>
        <taxon>Cucujiformia</taxon>
        <taxon>Tenebrionidae</taxon>
        <taxon>Pimeliinae</taxon>
        <taxon>Asbolus</taxon>
    </lineage>
</organism>
<dbReference type="PRINTS" id="PR00385">
    <property type="entry name" value="P450"/>
</dbReference>
<dbReference type="CDD" id="cd11056">
    <property type="entry name" value="CYP6-like"/>
    <property type="match status" value="1"/>
</dbReference>
<dbReference type="InterPro" id="IPR036396">
    <property type="entry name" value="Cyt_P450_sf"/>
</dbReference>
<keyword evidence="10 13" id="KW-0408">Iron</keyword>
<keyword evidence="9 14" id="KW-0560">Oxidoreductase</keyword>
<evidence type="ECO:0000256" key="14">
    <source>
        <dbReference type="RuleBase" id="RU000461"/>
    </source>
</evidence>
<dbReference type="PANTHER" id="PTHR24292">
    <property type="entry name" value="CYTOCHROME P450"/>
    <property type="match status" value="1"/>
</dbReference>
<dbReference type="PANTHER" id="PTHR24292:SF100">
    <property type="entry name" value="CYTOCHROME P450 6A16, ISOFORM B-RELATED"/>
    <property type="match status" value="1"/>
</dbReference>
<dbReference type="InterPro" id="IPR002401">
    <property type="entry name" value="Cyt_P450_E_grp-I"/>
</dbReference>
<dbReference type="STRING" id="1661398.A0A482W166"/>
<evidence type="ECO:0000256" key="8">
    <source>
        <dbReference type="ARBA" id="ARBA00022848"/>
    </source>
</evidence>
<dbReference type="InterPro" id="IPR017972">
    <property type="entry name" value="Cyt_P450_CS"/>
</dbReference>
<dbReference type="OrthoDB" id="2789670at2759"/>
<evidence type="ECO:0000256" key="10">
    <source>
        <dbReference type="ARBA" id="ARBA00023004"/>
    </source>
</evidence>
<proteinExistence type="inferred from homology"/>
<evidence type="ECO:0000256" key="7">
    <source>
        <dbReference type="ARBA" id="ARBA00022824"/>
    </source>
</evidence>
<feature type="non-terminal residue" evidence="15">
    <location>
        <position position="1"/>
    </location>
</feature>